<gene>
    <name evidence="6" type="ORF">M896_051500</name>
</gene>
<dbReference type="Proteomes" id="UP000031056">
    <property type="component" value="Unassembled WGS sequence"/>
</dbReference>
<dbReference type="SUPFAM" id="SSF46689">
    <property type="entry name" value="Homeodomain-like"/>
    <property type="match status" value="1"/>
</dbReference>
<evidence type="ECO:0000313" key="6">
    <source>
        <dbReference type="EMBL" id="KHN69741.1"/>
    </source>
</evidence>
<feature type="DNA-binding region" description="Homeobox" evidence="4">
    <location>
        <begin position="114"/>
        <end position="172"/>
    </location>
</feature>
<dbReference type="OrthoDB" id="10056939at2759"/>
<evidence type="ECO:0000313" key="7">
    <source>
        <dbReference type="Proteomes" id="UP000031056"/>
    </source>
</evidence>
<evidence type="ECO:0000259" key="5">
    <source>
        <dbReference type="PROSITE" id="PS50071"/>
    </source>
</evidence>
<dbReference type="GO" id="GO:0003677">
    <property type="term" value="F:DNA binding"/>
    <property type="evidence" value="ECO:0007669"/>
    <property type="project" value="UniProtKB-UniRule"/>
</dbReference>
<dbReference type="CDD" id="cd00086">
    <property type="entry name" value="homeodomain"/>
    <property type="match status" value="1"/>
</dbReference>
<dbReference type="Gene3D" id="1.10.10.60">
    <property type="entry name" value="Homeodomain-like"/>
    <property type="match status" value="1"/>
</dbReference>
<dbReference type="PROSITE" id="PS50071">
    <property type="entry name" value="HOMEOBOX_2"/>
    <property type="match status" value="1"/>
</dbReference>
<comment type="caution">
    <text evidence="6">The sequence shown here is derived from an EMBL/GenBank/DDBJ whole genome shotgun (WGS) entry which is preliminary data.</text>
</comment>
<dbReference type="EMBL" id="JOKQ01000005">
    <property type="protein sequence ID" value="KHN69741.1"/>
    <property type="molecule type" value="Genomic_DNA"/>
</dbReference>
<name>A0A0B2UFD3_9MICR</name>
<keyword evidence="3 4" id="KW-0539">Nucleus</keyword>
<dbReference type="VEuPathDB" id="MicrosporidiaDB:M896_051500"/>
<dbReference type="Pfam" id="PF05920">
    <property type="entry name" value="Homeobox_KN"/>
    <property type="match status" value="1"/>
</dbReference>
<protein>
    <recommendedName>
        <fullName evidence="5">Homeobox domain-containing protein</fullName>
    </recommendedName>
</protein>
<evidence type="ECO:0000256" key="1">
    <source>
        <dbReference type="ARBA" id="ARBA00023125"/>
    </source>
</evidence>
<dbReference type="GO" id="GO:0006355">
    <property type="term" value="P:regulation of DNA-templated transcription"/>
    <property type="evidence" value="ECO:0007669"/>
    <property type="project" value="InterPro"/>
</dbReference>
<proteinExistence type="predicted"/>
<dbReference type="InterPro" id="IPR050224">
    <property type="entry name" value="TALE_homeobox"/>
</dbReference>
<sequence>MDILNQLVVAEETYFLSGGNRECLLGLVRQLRSKYQSMKMSECDKRYIMAILVVLRRIKQTIILEDRLIEMVDSETSCIKSTVKRLLSETVSAGCRYNDDGKTSNHENEQKYAVPKTRINFPMDISQFLRTWLRDNMDNPYPSDAEKVYLCQSTGLGLAQINNWFINARRRILPFMKGECANFK</sequence>
<comment type="subcellular location">
    <subcellularLocation>
        <location evidence="4">Nucleus</location>
    </subcellularLocation>
</comment>
<evidence type="ECO:0000256" key="4">
    <source>
        <dbReference type="PROSITE-ProRule" id="PRU00108"/>
    </source>
</evidence>
<accession>A0A0B2UFD3</accession>
<dbReference type="RefSeq" id="XP_014563783.1">
    <property type="nucleotide sequence ID" value="XM_014708297.1"/>
</dbReference>
<evidence type="ECO:0000256" key="2">
    <source>
        <dbReference type="ARBA" id="ARBA00023155"/>
    </source>
</evidence>
<organism evidence="6 7">
    <name type="scientific">Ordospora colligata OC4</name>
    <dbReference type="NCBI Taxonomy" id="1354746"/>
    <lineage>
        <taxon>Eukaryota</taxon>
        <taxon>Fungi</taxon>
        <taxon>Fungi incertae sedis</taxon>
        <taxon>Microsporidia</taxon>
        <taxon>Ordosporidae</taxon>
        <taxon>Ordospora</taxon>
    </lineage>
</organism>
<dbReference type="STRING" id="1354746.A0A0B2UFD3"/>
<dbReference type="InterPro" id="IPR001356">
    <property type="entry name" value="HD"/>
</dbReference>
<dbReference type="SMART" id="SM00389">
    <property type="entry name" value="HOX"/>
    <property type="match status" value="1"/>
</dbReference>
<keyword evidence="1 4" id="KW-0238">DNA-binding</keyword>
<keyword evidence="7" id="KW-1185">Reference proteome</keyword>
<dbReference type="PANTHER" id="PTHR11850">
    <property type="entry name" value="HOMEOBOX PROTEIN TRANSCRIPTION FACTORS"/>
    <property type="match status" value="1"/>
</dbReference>
<evidence type="ECO:0000256" key="3">
    <source>
        <dbReference type="ARBA" id="ARBA00023242"/>
    </source>
</evidence>
<dbReference type="InterPro" id="IPR008422">
    <property type="entry name" value="KN_HD"/>
</dbReference>
<dbReference type="GO" id="GO:0005634">
    <property type="term" value="C:nucleus"/>
    <property type="evidence" value="ECO:0007669"/>
    <property type="project" value="UniProtKB-SubCell"/>
</dbReference>
<dbReference type="InterPro" id="IPR009057">
    <property type="entry name" value="Homeodomain-like_sf"/>
</dbReference>
<dbReference type="GeneID" id="26261803"/>
<reference evidence="6 7" key="1">
    <citation type="journal article" date="2014" name="MBio">
        <title>The Ordospora colligata genome; evolution of extreme reduction in microsporidia and host-to-parasite horizontal gene transfer.</title>
        <authorList>
            <person name="Pombert J.-F."/>
            <person name="Haag K.L."/>
            <person name="Beidas S."/>
            <person name="Ebert D."/>
            <person name="Keeling P.J."/>
        </authorList>
    </citation>
    <scope>NUCLEOTIDE SEQUENCE [LARGE SCALE GENOMIC DNA]</scope>
    <source>
        <strain evidence="6 7">OC4</strain>
    </source>
</reference>
<keyword evidence="2 4" id="KW-0371">Homeobox</keyword>
<feature type="domain" description="Homeobox" evidence="5">
    <location>
        <begin position="112"/>
        <end position="171"/>
    </location>
</feature>
<dbReference type="AlphaFoldDB" id="A0A0B2UFD3"/>
<dbReference type="InParanoid" id="A0A0B2UFD3"/>
<dbReference type="HOGENOM" id="CLU_106819_0_0_1"/>